<evidence type="ECO:0000256" key="5">
    <source>
        <dbReference type="ARBA" id="ARBA00023136"/>
    </source>
</evidence>
<protein>
    <recommendedName>
        <fullName evidence="6">Reticulon-like protein</fullName>
    </recommendedName>
</protein>
<evidence type="ECO:0000256" key="6">
    <source>
        <dbReference type="RuleBase" id="RU363132"/>
    </source>
</evidence>
<dbReference type="GO" id="GO:0009617">
    <property type="term" value="P:response to bacterium"/>
    <property type="evidence" value="ECO:0007669"/>
    <property type="project" value="InterPro"/>
</dbReference>
<keyword evidence="2 6" id="KW-0812">Transmembrane</keyword>
<feature type="transmembrane region" description="Helical" evidence="6">
    <location>
        <begin position="157"/>
        <end position="177"/>
    </location>
</feature>
<name>A0AAD8TRF6_LOLMU</name>
<evidence type="ECO:0000256" key="4">
    <source>
        <dbReference type="ARBA" id="ARBA00022989"/>
    </source>
</evidence>
<proteinExistence type="predicted"/>
<comment type="caution">
    <text evidence="8">The sequence shown here is derived from an EMBL/GenBank/DDBJ whole genome shotgun (WGS) entry which is preliminary data.</text>
</comment>
<evidence type="ECO:0000313" key="9">
    <source>
        <dbReference type="Proteomes" id="UP001231189"/>
    </source>
</evidence>
<keyword evidence="9" id="KW-1185">Reference proteome</keyword>
<dbReference type="Pfam" id="PF02453">
    <property type="entry name" value="Reticulon"/>
    <property type="match status" value="1"/>
</dbReference>
<dbReference type="GO" id="GO:0005789">
    <property type="term" value="C:endoplasmic reticulum membrane"/>
    <property type="evidence" value="ECO:0007669"/>
    <property type="project" value="UniProtKB-SubCell"/>
</dbReference>
<feature type="transmembrane region" description="Helical" evidence="6">
    <location>
        <begin position="135"/>
        <end position="151"/>
    </location>
</feature>
<evidence type="ECO:0000313" key="8">
    <source>
        <dbReference type="EMBL" id="KAK1686427.1"/>
    </source>
</evidence>
<dbReference type="EMBL" id="JAUUTY010000002">
    <property type="protein sequence ID" value="KAK1686427.1"/>
    <property type="molecule type" value="Genomic_DNA"/>
</dbReference>
<evidence type="ECO:0000256" key="2">
    <source>
        <dbReference type="ARBA" id="ARBA00022692"/>
    </source>
</evidence>
<keyword evidence="4 6" id="KW-1133">Transmembrane helix</keyword>
<dbReference type="InterPro" id="IPR045064">
    <property type="entry name" value="Reticulon-like"/>
</dbReference>
<keyword evidence="3 6" id="KW-0256">Endoplasmic reticulum</keyword>
<accession>A0AAD8TRF6</accession>
<reference evidence="8" key="1">
    <citation type="submission" date="2023-07" db="EMBL/GenBank/DDBJ databases">
        <title>A chromosome-level genome assembly of Lolium multiflorum.</title>
        <authorList>
            <person name="Chen Y."/>
            <person name="Copetti D."/>
            <person name="Kolliker R."/>
            <person name="Studer B."/>
        </authorList>
    </citation>
    <scope>NUCLEOTIDE SEQUENCE</scope>
    <source>
        <strain evidence="8">02402/16</strain>
        <tissue evidence="8">Leaf</tissue>
    </source>
</reference>
<dbReference type="InterPro" id="IPR003388">
    <property type="entry name" value="Reticulon"/>
</dbReference>
<evidence type="ECO:0000256" key="1">
    <source>
        <dbReference type="ARBA" id="ARBA00004477"/>
    </source>
</evidence>
<organism evidence="8 9">
    <name type="scientific">Lolium multiflorum</name>
    <name type="common">Italian ryegrass</name>
    <name type="synonym">Lolium perenne subsp. multiflorum</name>
    <dbReference type="NCBI Taxonomy" id="4521"/>
    <lineage>
        <taxon>Eukaryota</taxon>
        <taxon>Viridiplantae</taxon>
        <taxon>Streptophyta</taxon>
        <taxon>Embryophyta</taxon>
        <taxon>Tracheophyta</taxon>
        <taxon>Spermatophyta</taxon>
        <taxon>Magnoliopsida</taxon>
        <taxon>Liliopsida</taxon>
        <taxon>Poales</taxon>
        <taxon>Poaceae</taxon>
        <taxon>BOP clade</taxon>
        <taxon>Pooideae</taxon>
        <taxon>Poodae</taxon>
        <taxon>Poeae</taxon>
        <taxon>Poeae Chloroplast Group 2 (Poeae type)</taxon>
        <taxon>Loliodinae</taxon>
        <taxon>Loliinae</taxon>
        <taxon>Lolium</taxon>
    </lineage>
</organism>
<gene>
    <name evidence="8" type="ORF">QYE76_047275</name>
</gene>
<sequence>MKMAVEINVDGEALGHFPSGGVRTRDSVPGSWLRYGGSELFSYRGFFFSVLELNQSRILVVFAAPQTLPRPIDPNGHPPPAPPRAPRRRRRYLAQFPVLLSQRSLTPHSVPPIYDSPISPAPPPVADVLLWRRRNVSAAAVAGATVVWFLFERAGYSLPSVLSNAVLLLVVILFFWAKSASLLNRPLPPLPNLEVSDVVVQKAADRALVWINKLLAVGHDIAIKRDRTVFIQVILALWVVSCIGMLFNFFTLIYIGAILSLLVPPFYERYQDIVDEKVGLAHKVLSKHFDTIISKTGQPSKQKKAE</sequence>
<dbReference type="AlphaFoldDB" id="A0AAD8TRF6"/>
<dbReference type="PROSITE" id="PS50845">
    <property type="entry name" value="RETICULON"/>
    <property type="match status" value="1"/>
</dbReference>
<comment type="subcellular location">
    <subcellularLocation>
        <location evidence="1 6">Endoplasmic reticulum membrane</location>
        <topology evidence="1 6">Multi-pass membrane protein</topology>
    </subcellularLocation>
</comment>
<dbReference type="PANTHER" id="PTHR10994">
    <property type="entry name" value="RETICULON"/>
    <property type="match status" value="1"/>
</dbReference>
<evidence type="ECO:0000259" key="7">
    <source>
        <dbReference type="PROSITE" id="PS50845"/>
    </source>
</evidence>
<dbReference type="PANTHER" id="PTHR10994:SF154">
    <property type="entry name" value="RETICULON-LIKE PROTEIN B11"/>
    <property type="match status" value="1"/>
</dbReference>
<feature type="domain" description="Reticulon" evidence="7">
    <location>
        <begin position="125"/>
        <end position="306"/>
    </location>
</feature>
<keyword evidence="5 6" id="KW-0472">Membrane</keyword>
<evidence type="ECO:0000256" key="3">
    <source>
        <dbReference type="ARBA" id="ARBA00022824"/>
    </source>
</evidence>
<feature type="transmembrane region" description="Helical" evidence="6">
    <location>
        <begin position="229"/>
        <end position="262"/>
    </location>
</feature>
<dbReference type="Proteomes" id="UP001231189">
    <property type="component" value="Unassembled WGS sequence"/>
</dbReference>